<dbReference type="InterPro" id="IPR031475">
    <property type="entry name" value="NBD_C"/>
</dbReference>
<feature type="domain" description="Four-carbon acid sugar kinase N-terminal" evidence="7">
    <location>
        <begin position="5"/>
        <end position="226"/>
    </location>
</feature>
<protein>
    <submittedName>
        <fullName evidence="9">Four-carbon acid sugar kinase family protein</fullName>
    </submittedName>
</protein>
<reference evidence="9 10" key="1">
    <citation type="submission" date="2024-04" db="EMBL/GenBank/DDBJ databases">
        <title>Arthrobacter sp. from Plains bison fecal sample.</title>
        <authorList>
            <person name="Ruzzini A."/>
        </authorList>
    </citation>
    <scope>NUCLEOTIDE SEQUENCE [LARGE SCALE GENOMIC DNA]</scope>
    <source>
        <strain evidence="9 10">EINP1</strain>
    </source>
</reference>
<dbReference type="RefSeq" id="WP_342023027.1">
    <property type="nucleotide sequence ID" value="NZ_CP151657.1"/>
</dbReference>
<dbReference type="Proteomes" id="UP001448858">
    <property type="component" value="Chromosome"/>
</dbReference>
<keyword evidence="4 9" id="KW-0418">Kinase</keyword>
<dbReference type="Gene3D" id="3.40.980.20">
    <property type="entry name" value="Four-carbon acid sugar kinase, nucleotide binding domain"/>
    <property type="match status" value="1"/>
</dbReference>
<keyword evidence="3" id="KW-0547">Nucleotide-binding</keyword>
<dbReference type="EMBL" id="CP151657">
    <property type="protein sequence ID" value="WZP15362.1"/>
    <property type="molecule type" value="Genomic_DNA"/>
</dbReference>
<keyword evidence="5" id="KW-0067">ATP-binding</keyword>
<name>A0ABZ2ZYK3_9MICC</name>
<evidence type="ECO:0000256" key="1">
    <source>
        <dbReference type="ARBA" id="ARBA00005715"/>
    </source>
</evidence>
<evidence type="ECO:0000313" key="9">
    <source>
        <dbReference type="EMBL" id="WZP15362.1"/>
    </source>
</evidence>
<evidence type="ECO:0000256" key="4">
    <source>
        <dbReference type="ARBA" id="ARBA00022777"/>
    </source>
</evidence>
<evidence type="ECO:0000256" key="6">
    <source>
        <dbReference type="ARBA" id="ARBA00023277"/>
    </source>
</evidence>
<evidence type="ECO:0000256" key="2">
    <source>
        <dbReference type="ARBA" id="ARBA00022679"/>
    </source>
</evidence>
<feature type="domain" description="Four-carbon acid sugar kinase nucleotide binding" evidence="8">
    <location>
        <begin position="309"/>
        <end position="379"/>
    </location>
</feature>
<evidence type="ECO:0000313" key="10">
    <source>
        <dbReference type="Proteomes" id="UP001448858"/>
    </source>
</evidence>
<evidence type="ECO:0000259" key="8">
    <source>
        <dbReference type="Pfam" id="PF17042"/>
    </source>
</evidence>
<dbReference type="InterPro" id="IPR010737">
    <property type="entry name" value="4-carb_acid_sugar_kinase_N"/>
</dbReference>
<organism evidence="9 10">
    <name type="scientific">Arthrobacter citreus</name>
    <dbReference type="NCBI Taxonomy" id="1670"/>
    <lineage>
        <taxon>Bacteria</taxon>
        <taxon>Bacillati</taxon>
        <taxon>Actinomycetota</taxon>
        <taxon>Actinomycetes</taxon>
        <taxon>Micrococcales</taxon>
        <taxon>Micrococcaceae</taxon>
        <taxon>Arthrobacter</taxon>
    </lineage>
</organism>
<comment type="similarity">
    <text evidence="1">Belongs to the four-carbon acid sugar kinase family.</text>
</comment>
<keyword evidence="2" id="KW-0808">Transferase</keyword>
<evidence type="ECO:0000259" key="7">
    <source>
        <dbReference type="Pfam" id="PF07005"/>
    </source>
</evidence>
<evidence type="ECO:0000256" key="5">
    <source>
        <dbReference type="ARBA" id="ARBA00022840"/>
    </source>
</evidence>
<sequence length="400" mass="41866">MSVFAIADDLSGAAETAAALLRLGSLPAQNAHFSGSSGGVLDLYDDELMFNSTCHDIKVIDSNSRHVPSSTAAARMRSLLGSEMAQRANVYLKFDSLLRGNISSALAAAMDTHPVVFCPALPVLGRTVRNGTLQVEGVPLHKTNLWQAEPGAPQQSIPEQLALQSTVVPLEVVRSSRLPRVLRSIADSNRLSVCDAESPADLDLIASSAVSEGISLAGAAGLAQALARHLQPARSLEDQGNAGVRTANVLFILGTASPTAANQLAELHSTGVPIHHVQPADLTEFNLPDSGTAAIAVDGALDPTLSGWIVKALANLALRLHANRHLVLSGGETARAVLDALQISRLYPLAEAHPGAVVSATCEGRLIATRPGSHGDVRSLTQILMTMNALQINNPRKALL</sequence>
<evidence type="ECO:0000256" key="3">
    <source>
        <dbReference type="ARBA" id="ARBA00022741"/>
    </source>
</evidence>
<proteinExistence type="inferred from homology"/>
<dbReference type="Pfam" id="PF17042">
    <property type="entry name" value="NBD_C"/>
    <property type="match status" value="1"/>
</dbReference>
<gene>
    <name evidence="9" type="ORF">AAE021_14500</name>
</gene>
<dbReference type="GO" id="GO:0016301">
    <property type="term" value="F:kinase activity"/>
    <property type="evidence" value="ECO:0007669"/>
    <property type="project" value="UniProtKB-KW"/>
</dbReference>
<dbReference type="SUPFAM" id="SSF142764">
    <property type="entry name" value="YgbK-like"/>
    <property type="match status" value="1"/>
</dbReference>
<dbReference type="Pfam" id="PF07005">
    <property type="entry name" value="SBD_N"/>
    <property type="match status" value="1"/>
</dbReference>
<accession>A0ABZ2ZYK3</accession>
<dbReference type="InterPro" id="IPR037051">
    <property type="entry name" value="4-carb_acid_sugar_kinase_N_sf"/>
</dbReference>
<keyword evidence="10" id="KW-1185">Reference proteome</keyword>
<dbReference type="InterPro" id="IPR042213">
    <property type="entry name" value="NBD_C_sf"/>
</dbReference>
<keyword evidence="6" id="KW-0119">Carbohydrate metabolism</keyword>
<dbReference type="Gene3D" id="3.40.50.10840">
    <property type="entry name" value="Putative sugar-binding, N-terminal domain"/>
    <property type="match status" value="1"/>
</dbReference>